<dbReference type="Pfam" id="PF05069">
    <property type="entry name" value="Phage_tail_S"/>
    <property type="match status" value="1"/>
</dbReference>
<protein>
    <submittedName>
        <fullName evidence="1">Phage tail protein</fullName>
    </submittedName>
</protein>
<feature type="non-terminal residue" evidence="1">
    <location>
        <position position="81"/>
    </location>
</feature>
<name>A0A272EXI3_9RHOO</name>
<proteinExistence type="predicted"/>
<comment type="caution">
    <text evidence="1">The sequence shown here is derived from an EMBL/GenBank/DDBJ whole genome shotgun (WGS) entry which is preliminary data.</text>
</comment>
<dbReference type="Proteomes" id="UP000216107">
    <property type="component" value="Unassembled WGS sequence"/>
</dbReference>
<evidence type="ECO:0000313" key="2">
    <source>
        <dbReference type="Proteomes" id="UP000216107"/>
    </source>
</evidence>
<evidence type="ECO:0000313" key="1">
    <source>
        <dbReference type="EMBL" id="PAS94828.1"/>
    </source>
</evidence>
<sequence>MQFTIEFQADHLTRALEAIRQEIATPQEMLGSFGESLQFVNEERHRQGLDPDGQPWKELAASTLAEGKRKGGPLNKTGRML</sequence>
<dbReference type="EMBL" id="NMRN01000004">
    <property type="protein sequence ID" value="PAS94828.1"/>
    <property type="molecule type" value="Genomic_DNA"/>
</dbReference>
<gene>
    <name evidence="1" type="ORF">CGU29_02715</name>
</gene>
<dbReference type="InterPro" id="IPR006522">
    <property type="entry name" value="Phage_virion_morphogenesis"/>
</dbReference>
<reference evidence="1 2" key="1">
    <citation type="submission" date="2017-07" db="EMBL/GenBank/DDBJ databases">
        <title>Candidatus Dactylopiibacterium carminicum, a nitrogen-fixing symbiont of the cochineal insect Dactylopius coccus and Dactylopius opuntiae (Hemiptera: Coccoidea: Dactylopiidae).</title>
        <authorList>
            <person name="Vera A."/>
        </authorList>
    </citation>
    <scope>NUCLEOTIDE SEQUENCE [LARGE SCALE GENOMIC DNA]</scope>
    <source>
        <strain evidence="1 2">NFDCM</strain>
    </source>
</reference>
<organism evidence="1 2">
    <name type="scientific">Candidatus Dactylopiibacterium carminicum</name>
    <dbReference type="NCBI Taxonomy" id="857335"/>
    <lineage>
        <taxon>Bacteria</taxon>
        <taxon>Pseudomonadati</taxon>
        <taxon>Pseudomonadota</taxon>
        <taxon>Betaproteobacteria</taxon>
        <taxon>Rhodocyclales</taxon>
        <taxon>Rhodocyclaceae</taxon>
        <taxon>Candidatus Dactylopiibacterium</taxon>
    </lineage>
</organism>
<accession>A0A272EXI3</accession>
<dbReference type="AlphaFoldDB" id="A0A272EXI3"/>